<dbReference type="PANTHER" id="PTHR33490">
    <property type="entry name" value="BLR5614 PROTEIN-RELATED"/>
    <property type="match status" value="1"/>
</dbReference>
<evidence type="ECO:0000259" key="2">
    <source>
        <dbReference type="SMART" id="SM00460"/>
    </source>
</evidence>
<dbReference type="Pfam" id="PF01841">
    <property type="entry name" value="Transglut_core"/>
    <property type="match status" value="1"/>
</dbReference>
<keyword evidence="4" id="KW-1185">Reference proteome</keyword>
<keyword evidence="1" id="KW-0732">Signal</keyword>
<evidence type="ECO:0000313" key="4">
    <source>
        <dbReference type="Proteomes" id="UP000315440"/>
    </source>
</evidence>
<protein>
    <submittedName>
        <fullName evidence="3">Transglutaminase-like superfamily protein</fullName>
    </submittedName>
</protein>
<organism evidence="3 4">
    <name type="scientific">Pseudobythopirellula maris</name>
    <dbReference type="NCBI Taxonomy" id="2527991"/>
    <lineage>
        <taxon>Bacteria</taxon>
        <taxon>Pseudomonadati</taxon>
        <taxon>Planctomycetota</taxon>
        <taxon>Planctomycetia</taxon>
        <taxon>Pirellulales</taxon>
        <taxon>Lacipirellulaceae</taxon>
        <taxon>Pseudobythopirellula</taxon>
    </lineage>
</organism>
<dbReference type="InterPro" id="IPR002931">
    <property type="entry name" value="Transglutaminase-like"/>
</dbReference>
<dbReference type="Gene3D" id="3.10.620.30">
    <property type="match status" value="1"/>
</dbReference>
<dbReference type="Proteomes" id="UP000315440">
    <property type="component" value="Unassembled WGS sequence"/>
</dbReference>
<reference evidence="3 4" key="1">
    <citation type="submission" date="2019-02" db="EMBL/GenBank/DDBJ databases">
        <title>Deep-cultivation of Planctomycetes and their phenomic and genomic characterization uncovers novel biology.</title>
        <authorList>
            <person name="Wiegand S."/>
            <person name="Jogler M."/>
            <person name="Boedeker C."/>
            <person name="Pinto D."/>
            <person name="Vollmers J."/>
            <person name="Rivas-Marin E."/>
            <person name="Kohn T."/>
            <person name="Peeters S.H."/>
            <person name="Heuer A."/>
            <person name="Rast P."/>
            <person name="Oberbeckmann S."/>
            <person name="Bunk B."/>
            <person name="Jeske O."/>
            <person name="Meyerdierks A."/>
            <person name="Storesund J.E."/>
            <person name="Kallscheuer N."/>
            <person name="Luecker S."/>
            <person name="Lage O.M."/>
            <person name="Pohl T."/>
            <person name="Merkel B.J."/>
            <person name="Hornburger P."/>
            <person name="Mueller R.-W."/>
            <person name="Bruemmer F."/>
            <person name="Labrenz M."/>
            <person name="Spormann A.M."/>
            <person name="Op Den Camp H."/>
            <person name="Overmann J."/>
            <person name="Amann R."/>
            <person name="Jetten M.S.M."/>
            <person name="Mascher T."/>
            <person name="Medema M.H."/>
            <person name="Devos D.P."/>
            <person name="Kaster A.-K."/>
            <person name="Ovreas L."/>
            <person name="Rohde M."/>
            <person name="Galperin M.Y."/>
            <person name="Jogler C."/>
        </authorList>
    </citation>
    <scope>NUCLEOTIDE SEQUENCE [LARGE SCALE GENOMIC DNA]</scope>
    <source>
        <strain evidence="3 4">Mal64</strain>
    </source>
</reference>
<dbReference type="InterPro" id="IPR038765">
    <property type="entry name" value="Papain-like_cys_pep_sf"/>
</dbReference>
<dbReference type="AlphaFoldDB" id="A0A5C5ZPB2"/>
<dbReference type="SMART" id="SM00460">
    <property type="entry name" value="TGc"/>
    <property type="match status" value="1"/>
</dbReference>
<feature type="chain" id="PRO_5023091249" evidence="1">
    <location>
        <begin position="24"/>
        <end position="343"/>
    </location>
</feature>
<name>A0A5C5ZPB2_9BACT</name>
<dbReference type="SUPFAM" id="SSF54001">
    <property type="entry name" value="Cysteine proteinases"/>
    <property type="match status" value="1"/>
</dbReference>
<feature type="signal peptide" evidence="1">
    <location>
        <begin position="1"/>
        <end position="23"/>
    </location>
</feature>
<evidence type="ECO:0000313" key="3">
    <source>
        <dbReference type="EMBL" id="TWT88978.1"/>
    </source>
</evidence>
<evidence type="ECO:0000256" key="1">
    <source>
        <dbReference type="SAM" id="SignalP"/>
    </source>
</evidence>
<comment type="caution">
    <text evidence="3">The sequence shown here is derived from an EMBL/GenBank/DDBJ whole genome shotgun (WGS) entry which is preliminary data.</text>
</comment>
<accession>A0A5C5ZPB2</accession>
<feature type="domain" description="Transglutaminase-like" evidence="2">
    <location>
        <begin position="228"/>
        <end position="286"/>
    </location>
</feature>
<dbReference type="PANTHER" id="PTHR33490:SF3">
    <property type="entry name" value="CONSERVED INTEGRAL MEMBRANE PROTEIN"/>
    <property type="match status" value="1"/>
</dbReference>
<sequence precursor="true">MRFVPTIALALLASLWVASPLAAQLLETTEDGPLRYGDPVESRFRVGAEITARRGDCRNILAMVPVPLECAEQKVRIIDEEFTGDVERVAYRDVVGGEARQMLISVPYLPAGATAKAIVTFEIETRPVLHPGEEAVAGLVIPKRPSRELKRYLSTSPYIESRSGRIRRIVREVMEQLEEGDASESAAANAAADAEPLNDWRRLEALYDYVLDNIDYLEQPEDTSALQTLRDGEADCHGRSALFCALARAADAPARIVWVNGHAFAEFYLEDPESEQGWWFPIESAGSRCFGEMPLGRTIMQKGDNFRIPERPNDRLRYANDWLTGKPARGGGPPSVRYIRETL</sequence>
<proteinExistence type="predicted"/>
<dbReference type="OrthoDB" id="9804872at2"/>
<dbReference type="EMBL" id="SJPQ01000002">
    <property type="protein sequence ID" value="TWT88978.1"/>
    <property type="molecule type" value="Genomic_DNA"/>
</dbReference>
<gene>
    <name evidence="3" type="ORF">Mal64_24690</name>
</gene>